<feature type="region of interest" description="Disordered" evidence="1">
    <location>
        <begin position="159"/>
        <end position="182"/>
    </location>
</feature>
<accession>A0A0F9A851</accession>
<evidence type="ECO:0000313" key="2">
    <source>
        <dbReference type="EMBL" id="KKK68401.1"/>
    </source>
</evidence>
<feature type="non-terminal residue" evidence="2">
    <location>
        <position position="182"/>
    </location>
</feature>
<reference evidence="2" key="1">
    <citation type="journal article" date="2015" name="Nature">
        <title>Complex archaea that bridge the gap between prokaryotes and eukaryotes.</title>
        <authorList>
            <person name="Spang A."/>
            <person name="Saw J.H."/>
            <person name="Jorgensen S.L."/>
            <person name="Zaremba-Niedzwiedzka K."/>
            <person name="Martijn J."/>
            <person name="Lind A.E."/>
            <person name="van Eijk R."/>
            <person name="Schleper C."/>
            <person name="Guy L."/>
            <person name="Ettema T.J."/>
        </authorList>
    </citation>
    <scope>NUCLEOTIDE SEQUENCE</scope>
</reference>
<sequence length="182" mass="18927">MAAKVIETKEHAKVLVISKGAPELMPFGDNINKTTIKGSEGGADGVAEYDYHTFSGKVADALVVGSVVDCDYDVTESADGQFINRKIKQAYIDGQGVAGGGGQKGGGGYRGKSPEELLSMNQSTAAKNITELAVAGVVKPESAEYKAAMGWNMEKLSAKVATPTPPSPAPTLTEHAKALVQE</sequence>
<protein>
    <submittedName>
        <fullName evidence="2">Uncharacterized protein</fullName>
    </submittedName>
</protein>
<proteinExistence type="predicted"/>
<name>A0A0F9A851_9ZZZZ</name>
<dbReference type="EMBL" id="LAZR01059155">
    <property type="protein sequence ID" value="KKK68401.1"/>
    <property type="molecule type" value="Genomic_DNA"/>
</dbReference>
<organism evidence="2">
    <name type="scientific">marine sediment metagenome</name>
    <dbReference type="NCBI Taxonomy" id="412755"/>
    <lineage>
        <taxon>unclassified sequences</taxon>
        <taxon>metagenomes</taxon>
        <taxon>ecological metagenomes</taxon>
    </lineage>
</organism>
<dbReference type="AlphaFoldDB" id="A0A0F9A851"/>
<gene>
    <name evidence="2" type="ORF">LCGC14_2944440</name>
</gene>
<evidence type="ECO:0000256" key="1">
    <source>
        <dbReference type="SAM" id="MobiDB-lite"/>
    </source>
</evidence>
<comment type="caution">
    <text evidence="2">The sequence shown here is derived from an EMBL/GenBank/DDBJ whole genome shotgun (WGS) entry which is preliminary data.</text>
</comment>